<proteinExistence type="predicted"/>
<accession>A0A6H2A0Z0</accession>
<dbReference type="EMBL" id="MT144425">
    <property type="protein sequence ID" value="QJA53484.1"/>
    <property type="molecule type" value="Genomic_DNA"/>
</dbReference>
<gene>
    <name evidence="1" type="ORF">TM448A03585_0005</name>
    <name evidence="2" type="ORF">TM448B01345_0018</name>
</gene>
<sequence length="250" mass="27111">MVEFQKRQVLGDQKIPLKQEVTTGEIHVKKIVDAIDVTDRALRDLGKVDIAAFDAALPAGINNIGDVDVASLPSLPAGINNIGKVDVASQPATVIAGMTSLPAGTNIIGKVDNTNTYTNYGTLQFIRGNGVILAGTTTTIANISGKGIIEWMQVGSRFTNSPAVILYLEGTNLGTMYCGSTAISAITPVELNTYPWHEIWEVKLYDTANSYFIMGLKSKNQYNTSFRLDINNPLATNEYFSWGILYRSLT</sequence>
<organism evidence="1">
    <name type="scientific">viral metagenome</name>
    <dbReference type="NCBI Taxonomy" id="1070528"/>
    <lineage>
        <taxon>unclassified sequences</taxon>
        <taxon>metagenomes</taxon>
        <taxon>organismal metagenomes</taxon>
    </lineage>
</organism>
<reference evidence="1" key="1">
    <citation type="submission" date="2020-03" db="EMBL/GenBank/DDBJ databases">
        <title>The deep terrestrial virosphere.</title>
        <authorList>
            <person name="Holmfeldt K."/>
            <person name="Nilsson E."/>
            <person name="Simone D."/>
            <person name="Lopez-Fernandez M."/>
            <person name="Wu X."/>
            <person name="de Brujin I."/>
            <person name="Lundin D."/>
            <person name="Andersson A."/>
            <person name="Bertilsson S."/>
            <person name="Dopson M."/>
        </authorList>
    </citation>
    <scope>NUCLEOTIDE SEQUENCE</scope>
    <source>
        <strain evidence="1">TM448A03585</strain>
        <strain evidence="2">TM448B01345</strain>
    </source>
</reference>
<name>A0A6H2A0Z0_9ZZZZ</name>
<evidence type="ECO:0000313" key="1">
    <source>
        <dbReference type="EMBL" id="QJA53484.1"/>
    </source>
</evidence>
<dbReference type="EMBL" id="MT144742">
    <property type="protein sequence ID" value="QJH98600.1"/>
    <property type="molecule type" value="Genomic_DNA"/>
</dbReference>
<protein>
    <submittedName>
        <fullName evidence="1">Uncharacterized protein</fullName>
    </submittedName>
</protein>
<evidence type="ECO:0000313" key="2">
    <source>
        <dbReference type="EMBL" id="QJH98600.1"/>
    </source>
</evidence>
<dbReference type="AlphaFoldDB" id="A0A6H2A0Z0"/>